<dbReference type="InterPro" id="IPR029039">
    <property type="entry name" value="Flavoprotein-like_sf"/>
</dbReference>
<keyword evidence="1" id="KW-0285">Flavoprotein</keyword>
<dbReference type="EMBL" id="JAPOHD010000020">
    <property type="protein sequence ID" value="MCY1720712.1"/>
    <property type="molecule type" value="Genomic_DNA"/>
</dbReference>
<dbReference type="RefSeq" id="WP_343333045.1">
    <property type="nucleotide sequence ID" value="NZ_JAPOHD010000020.1"/>
</dbReference>
<keyword evidence="2" id="KW-0288">FMN</keyword>
<dbReference type="Proteomes" id="UP001145087">
    <property type="component" value="Unassembled WGS sequence"/>
</dbReference>
<dbReference type="AlphaFoldDB" id="A0A9X3F6J7"/>
<dbReference type="InterPro" id="IPR051796">
    <property type="entry name" value="ISF_SsuE-like"/>
</dbReference>
<sequence length="215" mass="23726">MKVIAFNGSPIKEGNTHSLIQAFFNVLNPSGIETEEINIGLKPVNSCLSCYKCMHNQDKKCAQTKDKLNDYIARMEEADGIILASPVYFAQVSGQMKNFIDRAGFVCSVNGGLLKHKVGAALVAVRRAGALPAFHTMNDFFSYAQIHIVGSTYWNIGFGLMPDEINADAEGQQTIRNLARNMVWLLKSIDAAKIPLPETELGIWTNMVREDLMGN</sequence>
<evidence type="ECO:0000256" key="1">
    <source>
        <dbReference type="ARBA" id="ARBA00022630"/>
    </source>
</evidence>
<gene>
    <name evidence="4" type="ORF">OU798_10180</name>
</gene>
<dbReference type="Gene3D" id="3.40.50.360">
    <property type="match status" value="1"/>
</dbReference>
<dbReference type="Pfam" id="PF03358">
    <property type="entry name" value="FMN_red"/>
    <property type="match status" value="1"/>
</dbReference>
<comment type="caution">
    <text evidence="4">The sequence shown here is derived from an EMBL/GenBank/DDBJ whole genome shotgun (WGS) entry which is preliminary data.</text>
</comment>
<evidence type="ECO:0000313" key="5">
    <source>
        <dbReference type="Proteomes" id="UP001145087"/>
    </source>
</evidence>
<feature type="domain" description="NADPH-dependent FMN reductase-like" evidence="3">
    <location>
        <begin position="1"/>
        <end position="158"/>
    </location>
</feature>
<evidence type="ECO:0000259" key="3">
    <source>
        <dbReference type="Pfam" id="PF03358"/>
    </source>
</evidence>
<accession>A0A9X3F6J7</accession>
<dbReference type="GO" id="GO:0016491">
    <property type="term" value="F:oxidoreductase activity"/>
    <property type="evidence" value="ECO:0007669"/>
    <property type="project" value="InterPro"/>
</dbReference>
<dbReference type="SUPFAM" id="SSF52218">
    <property type="entry name" value="Flavoproteins"/>
    <property type="match status" value="1"/>
</dbReference>
<name>A0A9X3F6J7_9BACT</name>
<evidence type="ECO:0000256" key="2">
    <source>
        <dbReference type="ARBA" id="ARBA00022643"/>
    </source>
</evidence>
<dbReference type="PANTHER" id="PTHR43278:SF4">
    <property type="entry name" value="NAD(P)H-DEPENDENT FMN-CONTAINING OXIDOREDUCTASE YWQN-RELATED"/>
    <property type="match status" value="1"/>
</dbReference>
<reference evidence="4" key="1">
    <citation type="submission" date="2022-11" db="EMBL/GenBank/DDBJ databases">
        <title>Marilongibacter aestuarii gen. nov., sp. nov., isolated from tidal flat sediment.</title>
        <authorList>
            <person name="Jiayan W."/>
        </authorList>
    </citation>
    <scope>NUCLEOTIDE SEQUENCE</scope>
    <source>
        <strain evidence="4">Z1-6</strain>
    </source>
</reference>
<proteinExistence type="predicted"/>
<dbReference type="PANTHER" id="PTHR43278">
    <property type="entry name" value="NAD(P)H-DEPENDENT FMN-CONTAINING OXIDOREDUCTASE YWQN-RELATED"/>
    <property type="match status" value="1"/>
</dbReference>
<keyword evidence="5" id="KW-1185">Reference proteome</keyword>
<dbReference type="InterPro" id="IPR005025">
    <property type="entry name" value="FMN_Rdtase-like_dom"/>
</dbReference>
<organism evidence="4 5">
    <name type="scientific">Draconibacterium aestuarii</name>
    <dbReference type="NCBI Taxonomy" id="2998507"/>
    <lineage>
        <taxon>Bacteria</taxon>
        <taxon>Pseudomonadati</taxon>
        <taxon>Bacteroidota</taxon>
        <taxon>Bacteroidia</taxon>
        <taxon>Marinilabiliales</taxon>
        <taxon>Prolixibacteraceae</taxon>
        <taxon>Draconibacterium</taxon>
    </lineage>
</organism>
<evidence type="ECO:0000313" key="4">
    <source>
        <dbReference type="EMBL" id="MCY1720712.1"/>
    </source>
</evidence>
<protein>
    <submittedName>
        <fullName evidence="4">Flavodoxin family protein</fullName>
    </submittedName>
</protein>